<gene>
    <name evidence="1" type="ORF">SAMN04488038_12310</name>
</gene>
<keyword evidence="2" id="KW-1185">Reference proteome</keyword>
<evidence type="ECO:0000313" key="1">
    <source>
        <dbReference type="EMBL" id="SER22854.1"/>
    </source>
</evidence>
<dbReference type="Proteomes" id="UP000199233">
    <property type="component" value="Unassembled WGS sequence"/>
</dbReference>
<dbReference type="EMBL" id="FOFS01000023">
    <property type="protein sequence ID" value="SER22854.1"/>
    <property type="molecule type" value="Genomic_DNA"/>
</dbReference>
<sequence>MALYTTLHLHNVPAGREADYATWFEGPHRQALARLRGFREADRYEVTPQQIMPDIAQPWRYLSVYDFELSHPQIDLPALGPLLAEARDAGLIDDSKQSERIYSYELFSDWKASPNWQREQPFSGISLILANYTIGRYEEYQDWYENVHSIEVINVPGHVAMRRGVLAATQIEPRRYCPGDQLVLCAQQTDDLMFTLRDFSARAGGRSPSGIAMQPRSQAASFARTVHYFSKISGTRFWPGGIAYAGDLSVYAPKN</sequence>
<dbReference type="OrthoDB" id="3034735at2"/>
<protein>
    <recommendedName>
        <fullName evidence="3">EthD domain-containing protein</fullName>
    </recommendedName>
</protein>
<reference evidence="1 2" key="1">
    <citation type="submission" date="2016-10" db="EMBL/GenBank/DDBJ databases">
        <authorList>
            <person name="de Groot N.N."/>
        </authorList>
    </citation>
    <scope>NUCLEOTIDE SEQUENCE [LARGE SCALE GENOMIC DNA]</scope>
    <source>
        <strain evidence="1 2">DSM 25927</strain>
    </source>
</reference>
<dbReference type="AlphaFoldDB" id="A0A1H9MGQ4"/>
<proteinExistence type="predicted"/>
<dbReference type="STRING" id="489703.SAMN04488038_12310"/>
<organism evidence="1 2">
    <name type="scientific">Solimonas aquatica</name>
    <dbReference type="NCBI Taxonomy" id="489703"/>
    <lineage>
        <taxon>Bacteria</taxon>
        <taxon>Pseudomonadati</taxon>
        <taxon>Pseudomonadota</taxon>
        <taxon>Gammaproteobacteria</taxon>
        <taxon>Nevskiales</taxon>
        <taxon>Nevskiaceae</taxon>
        <taxon>Solimonas</taxon>
    </lineage>
</organism>
<evidence type="ECO:0008006" key="3">
    <source>
        <dbReference type="Google" id="ProtNLM"/>
    </source>
</evidence>
<name>A0A1H9MGQ4_9GAMM</name>
<evidence type="ECO:0000313" key="2">
    <source>
        <dbReference type="Proteomes" id="UP000199233"/>
    </source>
</evidence>
<accession>A0A1H9MGQ4</accession>
<dbReference type="RefSeq" id="WP_093289685.1">
    <property type="nucleotide sequence ID" value="NZ_FOFS01000023.1"/>
</dbReference>